<dbReference type="Gene3D" id="1.25.40.480">
    <property type="match status" value="1"/>
</dbReference>
<evidence type="ECO:0000256" key="1">
    <source>
        <dbReference type="SAM" id="MobiDB-lite"/>
    </source>
</evidence>
<accession>A0A8C5F668</accession>
<protein>
    <submittedName>
        <fullName evidence="3">FA complementation group E</fullName>
    </submittedName>
</protein>
<reference evidence="3" key="3">
    <citation type="submission" date="2025-09" db="UniProtKB">
        <authorList>
            <consortium name="Ensembl"/>
        </authorList>
    </citation>
    <scope>IDENTIFICATION</scope>
</reference>
<reference evidence="3" key="1">
    <citation type="submission" date="2019-07" db="EMBL/GenBank/DDBJ databases">
        <authorList>
            <consortium name="Wellcome Sanger Institute Data Sharing"/>
        </authorList>
    </citation>
    <scope>NUCLEOTIDE SEQUENCE [LARGE SCALE GENOMIC DNA]</scope>
</reference>
<proteinExistence type="predicted"/>
<name>A0A8C5F668_GADMO</name>
<dbReference type="Ensembl" id="ENSGMOT00000009032.2">
    <property type="protein sequence ID" value="ENSGMOP00000008787.2"/>
    <property type="gene ID" value="ENSGMOG00000008217.2"/>
</dbReference>
<dbReference type="GO" id="GO:0043240">
    <property type="term" value="C:Fanconi anaemia nuclear complex"/>
    <property type="evidence" value="ECO:0007669"/>
    <property type="project" value="InterPro"/>
</dbReference>
<gene>
    <name evidence="3" type="primary">FANCE</name>
</gene>
<evidence type="ECO:0000259" key="2">
    <source>
        <dbReference type="Pfam" id="PF11510"/>
    </source>
</evidence>
<evidence type="ECO:0000313" key="4">
    <source>
        <dbReference type="Proteomes" id="UP000694546"/>
    </source>
</evidence>
<dbReference type="PANTHER" id="PTHR32094">
    <property type="entry name" value="FANCONI ANEMIA GROUP E PROTEIN"/>
    <property type="match status" value="1"/>
</dbReference>
<dbReference type="GO" id="GO:0036297">
    <property type="term" value="P:interstrand cross-link repair"/>
    <property type="evidence" value="ECO:0007669"/>
    <property type="project" value="InterPro"/>
</dbReference>
<feature type="domain" description="Fanconi Anaemia group E protein C-terminal" evidence="2">
    <location>
        <begin position="259"/>
        <end position="480"/>
    </location>
</feature>
<dbReference type="Proteomes" id="UP000694546">
    <property type="component" value="Chromosome 1"/>
</dbReference>
<dbReference type="InterPro" id="IPR021025">
    <property type="entry name" value="Fanconi_anaemia_gr_E_prot_C"/>
</dbReference>
<sequence>MDLLTGKDKLLVLALMSGTSGARRALCVFEKQQRYDLKLSLSTFLEMLCQKAISPENLSEPILRPLVCLFPVAFKRNLLSFLRLVNQVLPQTRVVQLLECLSKDPRQDHWVTALIGQLQRDMGSLRDVPLYTASCSQRLKMISERLKDTGRNEGWAKYFTEPKLTSQSGGDVLEKQKKRKSSSMTPDTEVESTQQHKRMKMDMSSVEERLGICPSDKRTIGVSIRGNTLLCEHWMDLMQQFFYLLMGVLFQWDQGSTDVFKVLNECDSAQVELLCGMLNLADTPEETLPKLCSCLLALSPELSYSAASAVIKSLLLGKILCLLEPASRSLVAAVTSLSSQYPRAACHALIRPILQEENLGTQQAELINRLIGDCLEPHYNLLVFQMTFTIVWSESMLSIIHSLLDSKVRSYEKHFSSFIAQLVSQAPQFIKSMKYAKMMLTVLTKYSIHVTASHKPSLSHCLMLNQTFLKKSLQSAFKRITHK</sequence>
<feature type="region of interest" description="Disordered" evidence="1">
    <location>
        <begin position="166"/>
        <end position="201"/>
    </location>
</feature>
<reference evidence="3" key="2">
    <citation type="submission" date="2025-08" db="UniProtKB">
        <authorList>
            <consortium name="Ensembl"/>
        </authorList>
    </citation>
    <scope>IDENTIFICATION</scope>
</reference>
<dbReference type="Pfam" id="PF11510">
    <property type="entry name" value="FA_FANCE"/>
    <property type="match status" value="1"/>
</dbReference>
<evidence type="ECO:0000313" key="3">
    <source>
        <dbReference type="Ensembl" id="ENSGMOP00000008787.2"/>
    </source>
</evidence>
<dbReference type="InterPro" id="IPR039685">
    <property type="entry name" value="FANCE"/>
</dbReference>
<organism evidence="3 4">
    <name type="scientific">Gadus morhua</name>
    <name type="common">Atlantic cod</name>
    <dbReference type="NCBI Taxonomy" id="8049"/>
    <lineage>
        <taxon>Eukaryota</taxon>
        <taxon>Metazoa</taxon>
        <taxon>Chordata</taxon>
        <taxon>Craniata</taxon>
        <taxon>Vertebrata</taxon>
        <taxon>Euteleostomi</taxon>
        <taxon>Actinopterygii</taxon>
        <taxon>Neopterygii</taxon>
        <taxon>Teleostei</taxon>
        <taxon>Neoteleostei</taxon>
        <taxon>Acanthomorphata</taxon>
        <taxon>Zeiogadaria</taxon>
        <taxon>Gadariae</taxon>
        <taxon>Gadiformes</taxon>
        <taxon>Gadoidei</taxon>
        <taxon>Gadidae</taxon>
        <taxon>Gadus</taxon>
    </lineage>
</organism>
<dbReference type="GeneTree" id="ENSGT00390000000705"/>
<dbReference type="AlphaFoldDB" id="A0A8C5F668"/>
<dbReference type="PANTHER" id="PTHR32094:SF5">
    <property type="entry name" value="FANCONI ANEMIA GROUP E PROTEIN"/>
    <property type="match status" value="1"/>
</dbReference>
<keyword evidence="4" id="KW-1185">Reference proteome</keyword>